<dbReference type="RefSeq" id="XP_026630955.1">
    <property type="nucleotide sequence ID" value="XM_026764645.1"/>
</dbReference>
<organism evidence="2 3">
    <name type="scientific">Aspergillus welwitschiae</name>
    <dbReference type="NCBI Taxonomy" id="1341132"/>
    <lineage>
        <taxon>Eukaryota</taxon>
        <taxon>Fungi</taxon>
        <taxon>Dikarya</taxon>
        <taxon>Ascomycota</taxon>
        <taxon>Pezizomycotina</taxon>
        <taxon>Eurotiomycetes</taxon>
        <taxon>Eurotiomycetidae</taxon>
        <taxon>Eurotiales</taxon>
        <taxon>Aspergillaceae</taxon>
        <taxon>Aspergillus</taxon>
        <taxon>Aspergillus subgen. Circumdati</taxon>
    </lineage>
</organism>
<keyword evidence="1" id="KW-0812">Transmembrane</keyword>
<keyword evidence="3" id="KW-1185">Reference proteome</keyword>
<dbReference type="AlphaFoldDB" id="A0A3F3QFA6"/>
<reference evidence="2 3" key="1">
    <citation type="submission" date="2018-07" db="EMBL/GenBank/DDBJ databases">
        <title>The genomes of Aspergillus section Nigri reveals drivers in fungal speciation.</title>
        <authorList>
            <consortium name="DOE Joint Genome Institute"/>
            <person name="Vesth T.C."/>
            <person name="Nybo J."/>
            <person name="Theobald S."/>
            <person name="Brandl J."/>
            <person name="Frisvad J.C."/>
            <person name="Nielsen K.F."/>
            <person name="Lyhne E.K."/>
            <person name="Kogle M.E."/>
            <person name="Kuo A."/>
            <person name="Riley R."/>
            <person name="Clum A."/>
            <person name="Nolan M."/>
            <person name="Lipzen A."/>
            <person name="Salamov A."/>
            <person name="Henrissat B."/>
            <person name="Wiebenga A."/>
            <person name="De vries R.P."/>
            <person name="Grigoriev I.V."/>
            <person name="Mortensen U.H."/>
            <person name="Andersen M.R."/>
            <person name="Baker S.E."/>
        </authorList>
    </citation>
    <scope>NUCLEOTIDE SEQUENCE [LARGE SCALE GENOMIC DNA]</scope>
    <source>
        <strain evidence="2 3">CBS 139.54b</strain>
    </source>
</reference>
<dbReference type="EMBL" id="KZ852034">
    <property type="protein sequence ID" value="RDH37933.1"/>
    <property type="molecule type" value="Genomic_DNA"/>
</dbReference>
<evidence type="ECO:0000313" key="3">
    <source>
        <dbReference type="Proteomes" id="UP000253729"/>
    </source>
</evidence>
<evidence type="ECO:0000313" key="2">
    <source>
        <dbReference type="EMBL" id="RDH37933.1"/>
    </source>
</evidence>
<evidence type="ECO:0000256" key="1">
    <source>
        <dbReference type="SAM" id="Phobius"/>
    </source>
</evidence>
<name>A0A3F3QFA6_9EURO</name>
<gene>
    <name evidence="2" type="ORF">BDQ94DRAFT_135328</name>
</gene>
<proteinExistence type="predicted"/>
<sequence>MRLGFSGERSTKNSFLLCFVSCLLVLGGWLHRLLNSFYFSFLFCFFVPFDFFIGIDVG</sequence>
<protein>
    <submittedName>
        <fullName evidence="2">Uncharacterized protein</fullName>
    </submittedName>
</protein>
<keyword evidence="1" id="KW-0472">Membrane</keyword>
<dbReference type="GeneID" id="38133001"/>
<accession>A0A3F3QFA6</accession>
<dbReference type="Proteomes" id="UP000253729">
    <property type="component" value="Unassembled WGS sequence"/>
</dbReference>
<keyword evidence="1" id="KW-1133">Transmembrane helix</keyword>
<feature type="transmembrane region" description="Helical" evidence="1">
    <location>
        <begin position="37"/>
        <end position="55"/>
    </location>
</feature>
<feature type="transmembrane region" description="Helical" evidence="1">
    <location>
        <begin position="12"/>
        <end position="31"/>
    </location>
</feature>